<dbReference type="GO" id="GO:0003697">
    <property type="term" value="F:single-stranded DNA binding"/>
    <property type="evidence" value="ECO:0007669"/>
    <property type="project" value="InterPro"/>
</dbReference>
<dbReference type="SMART" id="SM01280">
    <property type="entry name" value="Mcm10"/>
    <property type="match status" value="1"/>
</dbReference>
<evidence type="ECO:0000256" key="9">
    <source>
        <dbReference type="SAM" id="MobiDB-lite"/>
    </source>
</evidence>
<dbReference type="GO" id="GO:0008270">
    <property type="term" value="F:zinc ion binding"/>
    <property type="evidence" value="ECO:0007669"/>
    <property type="project" value="UniProtKB-KW"/>
</dbReference>
<evidence type="ECO:0000256" key="1">
    <source>
        <dbReference type="ARBA" id="ARBA00004123"/>
    </source>
</evidence>
<dbReference type="InterPro" id="IPR015408">
    <property type="entry name" value="Znf_Mcm10/DnaG"/>
</dbReference>
<keyword evidence="8" id="KW-0539">Nucleus</keyword>
<keyword evidence="6" id="KW-0863">Zinc-finger</keyword>
<evidence type="ECO:0000256" key="3">
    <source>
        <dbReference type="ARBA" id="ARBA00017770"/>
    </source>
</evidence>
<proteinExistence type="inferred from homology"/>
<evidence type="ECO:0000313" key="12">
    <source>
        <dbReference type="WBParaSite" id="TMUE_2000006548.1"/>
    </source>
</evidence>
<dbReference type="Pfam" id="PF24863">
    <property type="entry name" value="zf-CCCH_Mcm10"/>
    <property type="match status" value="1"/>
</dbReference>
<feature type="domain" description="Replication factor Mcm10 C-terminal" evidence="10">
    <location>
        <begin position="405"/>
        <end position="734"/>
    </location>
</feature>
<evidence type="ECO:0000256" key="5">
    <source>
        <dbReference type="ARBA" id="ARBA00022723"/>
    </source>
</evidence>
<dbReference type="STRING" id="70415.A0A5S6QH58"/>
<dbReference type="PANTHER" id="PTHR13454">
    <property type="entry name" value="PROTEIN MCM10 HOMOLOG"/>
    <property type="match status" value="1"/>
</dbReference>
<dbReference type="Pfam" id="PF09329">
    <property type="entry name" value="zf-primase"/>
    <property type="match status" value="1"/>
</dbReference>
<dbReference type="Pfam" id="PF09332">
    <property type="entry name" value="Mcm10"/>
    <property type="match status" value="1"/>
</dbReference>
<dbReference type="Pfam" id="PF22379">
    <property type="entry name" value="OB_MCM10"/>
    <property type="match status" value="1"/>
</dbReference>
<dbReference type="GO" id="GO:0043596">
    <property type="term" value="C:nuclear replication fork"/>
    <property type="evidence" value="ECO:0007669"/>
    <property type="project" value="TreeGrafter"/>
</dbReference>
<feature type="compositionally biased region" description="Polar residues" evidence="9">
    <location>
        <begin position="108"/>
        <end position="119"/>
    </location>
</feature>
<dbReference type="InterPro" id="IPR056791">
    <property type="entry name" value="Znf_Mcm10_C"/>
</dbReference>
<keyword evidence="5" id="KW-0479">Metal-binding</keyword>
<sequence length="734" mass="80445">MLEDSGIDALLSALSEAAEEKPLPTEGVEDESMLYMSALSGSSFGDLEEEEYASKPGPLAGNGNRMESKMFQSQESTDNLSSQSDAYLQEKLNLIMKEIERRKREDTTNLNSSGSTTPDASLANCSKAADFSIARSSVSRDVTTFVDRGISSSEPSALRSRENLAPNAESRSANRRIAHQQSTPLNLDGEKAIKDAITRATASQKAQSRDLGSDLIYDSFFGIKIQQPKVSRYNFDWLVVDRPKKTIGAVLKMRDISSSDWYTMGVIVSKTGLKISARGNQYVIWRLCDLRSRHEIISAFLYGNCLNKHLALPLGTVVAILNVAHTKGRNVVLSNKANTLQLDVAENVLEMGPCPDFAICKSRQIKTGEPCSNFVNKSESDVCDFHLSSTLKRYASKRGELQFASSLPTGGRMLSAAHSQPPRSASRPIVGGGLKISSSKVTVDDIKSMLNNTRKGGGAKNGGGKDQPTLLSALQKPTVGSKSLIKALGLEEPDSFKSSSTMGEHFLVSNSVLKNQQYLKRGGARASLPAVPKLGKGSKNGIILLDDVASKRRATEIQKRAIGSTAVRKREMEENQCKRGRLGDFVISKEEMANLAGRSTEAEKDLRDDAAKQEEYFKVMEAKEKLETRASQLFEIPNCAVITCKKCDYTWHSRSEFCKQQGHVVSKTTATKRFFQCKVCGKRTIAYSMYPRKPCAGCKVIEFQRVAMKEERKGPKMGAEALKVRGDELPFVGS</sequence>
<dbReference type="Proteomes" id="UP000046395">
    <property type="component" value="Unassembled WGS sequence"/>
</dbReference>
<comment type="similarity">
    <text evidence="2">Belongs to the MCM10 family.</text>
</comment>
<dbReference type="InterPro" id="IPR040184">
    <property type="entry name" value="Mcm10"/>
</dbReference>
<feature type="region of interest" description="Disordered" evidence="9">
    <location>
        <begin position="103"/>
        <end position="122"/>
    </location>
</feature>
<evidence type="ECO:0000256" key="2">
    <source>
        <dbReference type="ARBA" id="ARBA00009679"/>
    </source>
</evidence>
<accession>A0A5S6QH58</accession>
<dbReference type="AlphaFoldDB" id="A0A5S6QH58"/>
<evidence type="ECO:0000256" key="8">
    <source>
        <dbReference type="ARBA" id="ARBA00023242"/>
    </source>
</evidence>
<evidence type="ECO:0000256" key="6">
    <source>
        <dbReference type="ARBA" id="ARBA00022771"/>
    </source>
</evidence>
<evidence type="ECO:0000313" key="11">
    <source>
        <dbReference type="Proteomes" id="UP000046395"/>
    </source>
</evidence>
<comment type="subcellular location">
    <subcellularLocation>
        <location evidence="1">Nucleus</location>
    </subcellularLocation>
</comment>
<dbReference type="Gene3D" id="2.40.50.140">
    <property type="entry name" value="Nucleic acid-binding proteins"/>
    <property type="match status" value="1"/>
</dbReference>
<name>A0A5S6QH58_TRIMR</name>
<dbReference type="InterPro" id="IPR055065">
    <property type="entry name" value="OB_MCM10"/>
</dbReference>
<dbReference type="PANTHER" id="PTHR13454:SF11">
    <property type="entry name" value="PROTEIN MCM10 HOMOLOG"/>
    <property type="match status" value="1"/>
</dbReference>
<evidence type="ECO:0000256" key="7">
    <source>
        <dbReference type="ARBA" id="ARBA00022833"/>
    </source>
</evidence>
<keyword evidence="7" id="KW-0862">Zinc</keyword>
<keyword evidence="11" id="KW-1185">Reference proteome</keyword>
<evidence type="ECO:0000259" key="10">
    <source>
        <dbReference type="SMART" id="SM01280"/>
    </source>
</evidence>
<reference evidence="12" key="1">
    <citation type="submission" date="2019-12" db="UniProtKB">
        <authorList>
            <consortium name="WormBaseParasite"/>
        </authorList>
    </citation>
    <scope>IDENTIFICATION</scope>
</reference>
<dbReference type="GO" id="GO:0006270">
    <property type="term" value="P:DNA replication initiation"/>
    <property type="evidence" value="ECO:0007669"/>
    <property type="project" value="InterPro"/>
</dbReference>
<dbReference type="WBParaSite" id="TMUE_2000006548.1">
    <property type="protein sequence ID" value="TMUE_2000006548.1"/>
    <property type="gene ID" value="WBGene00287392"/>
</dbReference>
<dbReference type="GO" id="GO:0003688">
    <property type="term" value="F:DNA replication origin binding"/>
    <property type="evidence" value="ECO:0007669"/>
    <property type="project" value="TreeGrafter"/>
</dbReference>
<keyword evidence="4" id="KW-0235">DNA replication</keyword>
<protein>
    <recommendedName>
        <fullName evidence="3">Protein MCM10 homolog</fullName>
    </recommendedName>
</protein>
<feature type="region of interest" description="Disordered" evidence="9">
    <location>
        <begin position="412"/>
        <end position="431"/>
    </location>
</feature>
<dbReference type="InterPro" id="IPR012340">
    <property type="entry name" value="NA-bd_OB-fold"/>
</dbReference>
<dbReference type="InterPro" id="IPR015411">
    <property type="entry name" value="Rep_factor_Mcm10_C"/>
</dbReference>
<organism evidence="11 12">
    <name type="scientific">Trichuris muris</name>
    <name type="common">Mouse whipworm</name>
    <dbReference type="NCBI Taxonomy" id="70415"/>
    <lineage>
        <taxon>Eukaryota</taxon>
        <taxon>Metazoa</taxon>
        <taxon>Ecdysozoa</taxon>
        <taxon>Nematoda</taxon>
        <taxon>Enoplea</taxon>
        <taxon>Dorylaimia</taxon>
        <taxon>Trichinellida</taxon>
        <taxon>Trichuridae</taxon>
        <taxon>Trichuris</taxon>
    </lineage>
</organism>
<feature type="region of interest" description="Disordered" evidence="9">
    <location>
        <begin position="149"/>
        <end position="189"/>
    </location>
</feature>
<evidence type="ECO:0000256" key="4">
    <source>
        <dbReference type="ARBA" id="ARBA00022705"/>
    </source>
</evidence>